<feature type="transmembrane region" description="Helical" evidence="8">
    <location>
        <begin position="335"/>
        <end position="355"/>
    </location>
</feature>
<evidence type="ECO:0000256" key="1">
    <source>
        <dbReference type="ARBA" id="ARBA00004651"/>
    </source>
</evidence>
<dbReference type="PANTHER" id="PTHR33908">
    <property type="entry name" value="MANNOSYLTRANSFERASE YKCB-RELATED"/>
    <property type="match status" value="1"/>
</dbReference>
<dbReference type="RefSeq" id="WP_167302733.1">
    <property type="nucleotide sequence ID" value="NZ_JAASQR010000002.1"/>
</dbReference>
<dbReference type="EMBL" id="JAASQR010000002">
    <property type="protein sequence ID" value="NIJ16043.1"/>
    <property type="molecule type" value="Genomic_DNA"/>
</dbReference>
<dbReference type="InterPro" id="IPR050297">
    <property type="entry name" value="LipidA_mod_glycosyltrf_83"/>
</dbReference>
<feature type="domain" description="Glycosyltransferase RgtA/B/C/D-like" evidence="9">
    <location>
        <begin position="62"/>
        <end position="203"/>
    </location>
</feature>
<accession>A0A846M384</accession>
<feature type="transmembrane region" description="Helical" evidence="8">
    <location>
        <begin position="264"/>
        <end position="282"/>
    </location>
</feature>
<feature type="transmembrane region" description="Helical" evidence="8">
    <location>
        <begin position="302"/>
        <end position="323"/>
    </location>
</feature>
<keyword evidence="2" id="KW-1003">Cell membrane</keyword>
<name>A0A846M384_9SPHN</name>
<evidence type="ECO:0000256" key="3">
    <source>
        <dbReference type="ARBA" id="ARBA00022676"/>
    </source>
</evidence>
<protein>
    <recommendedName>
        <fullName evidence="9">Glycosyltransferase RgtA/B/C/D-like domain-containing protein</fullName>
    </recommendedName>
</protein>
<dbReference type="Proteomes" id="UP000576821">
    <property type="component" value="Unassembled WGS sequence"/>
</dbReference>
<keyword evidence="3" id="KW-0328">Glycosyltransferase</keyword>
<keyword evidence="11" id="KW-1185">Reference proteome</keyword>
<dbReference type="GO" id="GO:0016763">
    <property type="term" value="F:pentosyltransferase activity"/>
    <property type="evidence" value="ECO:0007669"/>
    <property type="project" value="TreeGrafter"/>
</dbReference>
<dbReference type="GO" id="GO:0009103">
    <property type="term" value="P:lipopolysaccharide biosynthetic process"/>
    <property type="evidence" value="ECO:0007669"/>
    <property type="project" value="UniProtKB-ARBA"/>
</dbReference>
<comment type="subcellular location">
    <subcellularLocation>
        <location evidence="1">Cell membrane</location>
        <topology evidence="1">Multi-pass membrane protein</topology>
    </subcellularLocation>
</comment>
<gene>
    <name evidence="10" type="ORF">FHS54_001009</name>
</gene>
<evidence type="ECO:0000259" key="9">
    <source>
        <dbReference type="Pfam" id="PF13231"/>
    </source>
</evidence>
<keyword evidence="7 8" id="KW-0472">Membrane</keyword>
<dbReference type="Pfam" id="PF13231">
    <property type="entry name" value="PMT_2"/>
    <property type="match status" value="1"/>
</dbReference>
<proteinExistence type="predicted"/>
<organism evidence="10 11">
    <name type="scientific">Sphingobium vermicomposti</name>
    <dbReference type="NCBI Taxonomy" id="529005"/>
    <lineage>
        <taxon>Bacteria</taxon>
        <taxon>Pseudomonadati</taxon>
        <taxon>Pseudomonadota</taxon>
        <taxon>Alphaproteobacteria</taxon>
        <taxon>Sphingomonadales</taxon>
        <taxon>Sphingomonadaceae</taxon>
        <taxon>Sphingobium</taxon>
    </lineage>
</organism>
<evidence type="ECO:0000256" key="6">
    <source>
        <dbReference type="ARBA" id="ARBA00022989"/>
    </source>
</evidence>
<keyword evidence="5 8" id="KW-0812">Transmembrane</keyword>
<feature type="transmembrane region" description="Helical" evidence="8">
    <location>
        <begin position="110"/>
        <end position="131"/>
    </location>
</feature>
<evidence type="ECO:0000313" key="11">
    <source>
        <dbReference type="Proteomes" id="UP000576821"/>
    </source>
</evidence>
<feature type="transmembrane region" description="Helical" evidence="8">
    <location>
        <begin position="22"/>
        <end position="43"/>
    </location>
</feature>
<evidence type="ECO:0000256" key="4">
    <source>
        <dbReference type="ARBA" id="ARBA00022679"/>
    </source>
</evidence>
<evidence type="ECO:0000256" key="2">
    <source>
        <dbReference type="ARBA" id="ARBA00022475"/>
    </source>
</evidence>
<feature type="transmembrane region" description="Helical" evidence="8">
    <location>
        <begin position="138"/>
        <end position="154"/>
    </location>
</feature>
<dbReference type="InterPro" id="IPR038731">
    <property type="entry name" value="RgtA/B/C-like"/>
</dbReference>
<comment type="caution">
    <text evidence="10">The sequence shown here is derived from an EMBL/GenBank/DDBJ whole genome shotgun (WGS) entry which is preliminary data.</text>
</comment>
<dbReference type="PANTHER" id="PTHR33908:SF11">
    <property type="entry name" value="MEMBRANE PROTEIN"/>
    <property type="match status" value="1"/>
</dbReference>
<feature type="transmembrane region" description="Helical" evidence="8">
    <location>
        <begin position="64"/>
        <end position="90"/>
    </location>
</feature>
<keyword evidence="6 8" id="KW-1133">Transmembrane helix</keyword>
<feature type="transmembrane region" description="Helical" evidence="8">
    <location>
        <begin position="160"/>
        <end position="191"/>
    </location>
</feature>
<evidence type="ECO:0000256" key="7">
    <source>
        <dbReference type="ARBA" id="ARBA00023136"/>
    </source>
</evidence>
<evidence type="ECO:0000313" key="10">
    <source>
        <dbReference type="EMBL" id="NIJ16043.1"/>
    </source>
</evidence>
<dbReference type="AlphaFoldDB" id="A0A846M384"/>
<reference evidence="10 11" key="1">
    <citation type="submission" date="2020-03" db="EMBL/GenBank/DDBJ databases">
        <title>Genomic Encyclopedia of Type Strains, Phase IV (KMG-IV): sequencing the most valuable type-strain genomes for metagenomic binning, comparative biology and taxonomic classification.</title>
        <authorList>
            <person name="Goeker M."/>
        </authorList>
    </citation>
    <scope>NUCLEOTIDE SEQUENCE [LARGE SCALE GENOMIC DNA]</scope>
    <source>
        <strain evidence="10 11">DSM 21299</strain>
    </source>
</reference>
<dbReference type="GO" id="GO:0005886">
    <property type="term" value="C:plasma membrane"/>
    <property type="evidence" value="ECO:0007669"/>
    <property type="project" value="UniProtKB-SubCell"/>
</dbReference>
<sequence>MDSYAPTQALNEAKTNADPDRFWAVGFPLLAVLIFLMSTHQGIGILPDSARYMNMAATPWDAPVYAAMLQLVALTGIDIVAGAWGIGLVLSGLNAFLTWHILRVASGRATYAAMGTALVVIAPQTVALYGLAMSEPPFLTAILATLLAFLRYVQSGDRRWLIAVGVGIGVASLVRFTGPALGAAMALFLIIDPRHDAKRRVADVARILIPSAVIFLGWAAIAAEVSGRSTGRPLEWLGNMTAREWWLSFNALAAWIVSDELPAVMRRILFLMAMSASLFILVRHGRSVLGRAANGNAEASLIAIPLGFFFFTYLGFMVLATAIETNLHLNGRYAYPIYCTSIMAVTIAMAQVNIADPVIRWLHRALIGLACLMLVSHGIRSTVRVHQAWQEGVGFASLDWARSPTLAAVDRLPRDAVIYSNGSDAIGYVLRRPARDIPAPFMLRTGRDDPNFPYRVQLAGAQAALARGNTYVVFLNRIDWRFYMASEQELIRLLRLVPVAKLEDGTIYKGSIKEERQQ</sequence>
<feature type="transmembrane region" description="Helical" evidence="8">
    <location>
        <begin position="203"/>
        <end position="221"/>
    </location>
</feature>
<keyword evidence="4" id="KW-0808">Transferase</keyword>
<evidence type="ECO:0000256" key="8">
    <source>
        <dbReference type="SAM" id="Phobius"/>
    </source>
</evidence>
<evidence type="ECO:0000256" key="5">
    <source>
        <dbReference type="ARBA" id="ARBA00022692"/>
    </source>
</evidence>